<dbReference type="SUPFAM" id="SSF56784">
    <property type="entry name" value="HAD-like"/>
    <property type="match status" value="1"/>
</dbReference>
<reference evidence="3 4" key="1">
    <citation type="submission" date="2020-08" db="EMBL/GenBank/DDBJ databases">
        <title>Bridging the membrane lipid divide: bacteria of the FCB group superphylum have the potential to synthesize archaeal ether lipids.</title>
        <authorList>
            <person name="Villanueva L."/>
            <person name="Von Meijenfeldt F.A.B."/>
            <person name="Westbye A.B."/>
            <person name="Yadav S."/>
            <person name="Hopmans E.C."/>
            <person name="Dutilh B.E."/>
            <person name="Sinninghe Damste J.S."/>
        </authorList>
    </citation>
    <scope>NUCLEOTIDE SEQUENCE [LARGE SCALE GENOMIC DNA]</scope>
    <source>
        <strain evidence="3">NIOZ-UU82</strain>
    </source>
</reference>
<comment type="caution">
    <text evidence="3">The sequence shown here is derived from an EMBL/GenBank/DDBJ whole genome shotgun (WGS) entry which is preliminary data.</text>
</comment>
<dbReference type="Proteomes" id="UP000603545">
    <property type="component" value="Unassembled WGS sequence"/>
</dbReference>
<dbReference type="Pfam" id="PF06941">
    <property type="entry name" value="NT5C"/>
    <property type="match status" value="1"/>
</dbReference>
<dbReference type="PANTHER" id="PTHR35134:SF2">
    <property type="entry name" value="NUCLEOTIDASE YQFW-RELATED"/>
    <property type="match status" value="1"/>
</dbReference>
<feature type="active site" description="Proton donor" evidence="2">
    <location>
        <position position="12"/>
    </location>
</feature>
<evidence type="ECO:0000256" key="1">
    <source>
        <dbReference type="ARBA" id="ARBA00009589"/>
    </source>
</evidence>
<dbReference type="InterPro" id="IPR023214">
    <property type="entry name" value="HAD_sf"/>
</dbReference>
<sequence length="189" mass="21604">MINPSSIAFDVDGVFADTMTLFLDIAHKEYGINWIRPEDITSYSIEDCIDIDKNIINNILNSILDGNYNVTLKPIDGAPEVLTKLGMSQRRLLFVTARPYLGPIYDWMLSILPLKPDSIEIVTTGTFEGKSDVLLRKNVAYFVEDRLETCFKLKEAGITPVLFKQPWNREAHPFVEVETWSDLEELIKF</sequence>
<gene>
    <name evidence="3" type="ORF">H8E80_08355</name>
</gene>
<dbReference type="InterPro" id="IPR036412">
    <property type="entry name" value="HAD-like_sf"/>
</dbReference>
<dbReference type="EMBL" id="JACNLL010000074">
    <property type="protein sequence ID" value="MBC8200036.1"/>
    <property type="molecule type" value="Genomic_DNA"/>
</dbReference>
<dbReference type="InterPro" id="IPR010708">
    <property type="entry name" value="5'(3')-deoxyribonucleotidase"/>
</dbReference>
<protein>
    <submittedName>
        <fullName evidence="3">Haloacid dehalogenase</fullName>
    </submittedName>
</protein>
<feature type="active site" description="Nucleophile" evidence="2">
    <location>
        <position position="10"/>
    </location>
</feature>
<proteinExistence type="inferred from homology"/>
<evidence type="ECO:0000256" key="2">
    <source>
        <dbReference type="PIRSR" id="PIRSR610708-1"/>
    </source>
</evidence>
<dbReference type="PANTHER" id="PTHR35134">
    <property type="entry name" value="NUCLEOTIDASE YQFW-RELATED"/>
    <property type="match status" value="1"/>
</dbReference>
<organism evidence="3 4">
    <name type="scientific">Candidatus Desulfaltia bathyphila</name>
    <dbReference type="NCBI Taxonomy" id="2841697"/>
    <lineage>
        <taxon>Bacteria</taxon>
        <taxon>Pseudomonadati</taxon>
        <taxon>Thermodesulfobacteriota</taxon>
        <taxon>Desulfobacteria</taxon>
        <taxon>Desulfobacterales</taxon>
        <taxon>Desulfobacterales incertae sedis</taxon>
        <taxon>Candidatus Desulfaltia</taxon>
    </lineage>
</organism>
<accession>A0A8J6N939</accession>
<dbReference type="GO" id="GO:0009264">
    <property type="term" value="P:deoxyribonucleotide catabolic process"/>
    <property type="evidence" value="ECO:0007669"/>
    <property type="project" value="InterPro"/>
</dbReference>
<comment type="similarity">
    <text evidence="1">Belongs to the 5'(3')-deoxyribonucleotidase family.</text>
</comment>
<name>A0A8J6N939_9BACT</name>
<dbReference type="AlphaFoldDB" id="A0A8J6N939"/>
<dbReference type="Gene3D" id="3.40.50.1000">
    <property type="entry name" value="HAD superfamily/HAD-like"/>
    <property type="match status" value="1"/>
</dbReference>
<dbReference type="InterPro" id="IPR052419">
    <property type="entry name" value="5_3-deoxyribonucleotidase-like"/>
</dbReference>
<evidence type="ECO:0000313" key="3">
    <source>
        <dbReference type="EMBL" id="MBC8200036.1"/>
    </source>
</evidence>
<evidence type="ECO:0000313" key="4">
    <source>
        <dbReference type="Proteomes" id="UP000603545"/>
    </source>
</evidence>
<dbReference type="GO" id="GO:0008253">
    <property type="term" value="F:5'-nucleotidase activity"/>
    <property type="evidence" value="ECO:0007669"/>
    <property type="project" value="InterPro"/>
</dbReference>